<protein>
    <submittedName>
        <fullName evidence="1">Uncharacterized protein</fullName>
    </submittedName>
</protein>
<sequence length="130" mass="14418">MDLVGEWVYENPAGDGAARISIERDGTFEITGWPNNLQVGESDKSFKEEDLDWNEPLSLSGKLLSGTKVANPFGGGVSFVLSKSEPQFDLFGHLWRSCKSVVFGCKEEIRFYLGPQDEGVSTASFFRETE</sequence>
<evidence type="ECO:0000313" key="2">
    <source>
        <dbReference type="Proteomes" id="UP000501387"/>
    </source>
</evidence>
<dbReference type="Proteomes" id="UP000501387">
    <property type="component" value="Chromosome"/>
</dbReference>
<reference evidence="1 2" key="1">
    <citation type="submission" date="2020-03" db="EMBL/GenBank/DDBJ databases">
        <title>Leucobacter sp. nov., isolated from beetles.</title>
        <authorList>
            <person name="Hyun D.-W."/>
            <person name="Bae J.-W."/>
        </authorList>
    </citation>
    <scope>NUCLEOTIDE SEQUENCE [LARGE SCALE GENOMIC DNA]</scope>
    <source>
        <strain evidence="1 2">HDW9B</strain>
    </source>
</reference>
<gene>
    <name evidence="1" type="ORF">G7067_06970</name>
</gene>
<proteinExistence type="predicted"/>
<dbReference type="KEGG" id="lins:G7067_06970"/>
<dbReference type="EMBL" id="CP049934">
    <property type="protein sequence ID" value="QIM16222.1"/>
    <property type="molecule type" value="Genomic_DNA"/>
</dbReference>
<keyword evidence="2" id="KW-1185">Reference proteome</keyword>
<dbReference type="AlphaFoldDB" id="A0A6G8FJI0"/>
<organism evidence="1 2">
    <name type="scientific">Leucobacter insecticola</name>
    <dbReference type="NCBI Taxonomy" id="2714934"/>
    <lineage>
        <taxon>Bacteria</taxon>
        <taxon>Bacillati</taxon>
        <taxon>Actinomycetota</taxon>
        <taxon>Actinomycetes</taxon>
        <taxon>Micrococcales</taxon>
        <taxon>Microbacteriaceae</taxon>
        <taxon>Leucobacter</taxon>
    </lineage>
</organism>
<dbReference type="RefSeq" id="WP_166323027.1">
    <property type="nucleotide sequence ID" value="NZ_CP049934.1"/>
</dbReference>
<accession>A0A6G8FJI0</accession>
<name>A0A6G8FJI0_9MICO</name>
<evidence type="ECO:0000313" key="1">
    <source>
        <dbReference type="EMBL" id="QIM16222.1"/>
    </source>
</evidence>